<proteinExistence type="predicted"/>
<dbReference type="RefSeq" id="WP_105040345.1">
    <property type="nucleotide sequence ID" value="NZ_PPSL01000005.1"/>
</dbReference>
<dbReference type="SUPFAM" id="SSF56399">
    <property type="entry name" value="ADP-ribosylation"/>
    <property type="match status" value="1"/>
</dbReference>
<sequence length="159" mass="17660">MIVRVDPAGLYPIGGTIGKGTWKDYIHGKCTPIAIAFEYYMEHLRVKHSPTSVSRLDCVFAFDNDAISTGYSLGNPTKSVYVLDATGHTLISRHNYEVISYLSTSFAGNYFGAILEEEPLLINYWNGTASTEYITSMGKKLDYSNEILIDSDVTVVEIK</sequence>
<comment type="caution">
    <text evidence="1">The sequence shown here is derived from an EMBL/GenBank/DDBJ whole genome shotgun (WGS) entry which is preliminary data.</text>
</comment>
<gene>
    <name evidence="1" type="ORF">CJD36_016685</name>
</gene>
<dbReference type="Proteomes" id="UP000239872">
    <property type="component" value="Unassembled WGS sequence"/>
</dbReference>
<dbReference type="EMBL" id="PPSL01000005">
    <property type="protein sequence ID" value="PQJ09575.1"/>
    <property type="molecule type" value="Genomic_DNA"/>
</dbReference>
<evidence type="ECO:0000313" key="1">
    <source>
        <dbReference type="EMBL" id="PQJ09575.1"/>
    </source>
</evidence>
<protein>
    <submittedName>
        <fullName evidence="1">Uncharacterized protein</fullName>
    </submittedName>
</protein>
<reference evidence="1 2" key="1">
    <citation type="submission" date="2018-01" db="EMBL/GenBank/DDBJ databases">
        <title>A novel member of the phylum Bacteroidetes isolated from glacier ice.</title>
        <authorList>
            <person name="Liu Q."/>
            <person name="Xin Y.-H."/>
        </authorList>
    </citation>
    <scope>NUCLEOTIDE SEQUENCE [LARGE SCALE GENOMIC DNA]</scope>
    <source>
        <strain evidence="1 2">RB1R16</strain>
    </source>
</reference>
<evidence type="ECO:0000313" key="2">
    <source>
        <dbReference type="Proteomes" id="UP000239872"/>
    </source>
</evidence>
<keyword evidence="2" id="KW-1185">Reference proteome</keyword>
<name>A0A2S7SSJ6_9BACT</name>
<dbReference type="AlphaFoldDB" id="A0A2S7SSJ6"/>
<accession>A0A2S7SSJ6</accession>
<organism evidence="1 2">
    <name type="scientific">Flavipsychrobacter stenotrophus</name>
    <dbReference type="NCBI Taxonomy" id="2077091"/>
    <lineage>
        <taxon>Bacteria</taxon>
        <taxon>Pseudomonadati</taxon>
        <taxon>Bacteroidota</taxon>
        <taxon>Chitinophagia</taxon>
        <taxon>Chitinophagales</taxon>
        <taxon>Chitinophagaceae</taxon>
        <taxon>Flavipsychrobacter</taxon>
    </lineage>
</organism>